<dbReference type="AlphaFoldDB" id="A0A914QZZ6"/>
<feature type="compositionally biased region" description="Low complexity" evidence="1">
    <location>
        <begin position="43"/>
        <end position="55"/>
    </location>
</feature>
<evidence type="ECO:0000256" key="1">
    <source>
        <dbReference type="SAM" id="MobiDB-lite"/>
    </source>
</evidence>
<feature type="region of interest" description="Disordered" evidence="1">
    <location>
        <begin position="159"/>
        <end position="188"/>
    </location>
</feature>
<feature type="compositionally biased region" description="Pro residues" evidence="1">
    <location>
        <begin position="15"/>
        <end position="25"/>
    </location>
</feature>
<proteinExistence type="predicted"/>
<evidence type="ECO:0000313" key="2">
    <source>
        <dbReference type="Proteomes" id="UP000887578"/>
    </source>
</evidence>
<feature type="compositionally biased region" description="Low complexity" evidence="1">
    <location>
        <begin position="26"/>
        <end position="35"/>
    </location>
</feature>
<feature type="region of interest" description="Disordered" evidence="1">
    <location>
        <begin position="1"/>
        <end position="118"/>
    </location>
</feature>
<organism evidence="2 3">
    <name type="scientific">Panagrolaimus davidi</name>
    <dbReference type="NCBI Taxonomy" id="227884"/>
    <lineage>
        <taxon>Eukaryota</taxon>
        <taxon>Metazoa</taxon>
        <taxon>Ecdysozoa</taxon>
        <taxon>Nematoda</taxon>
        <taxon>Chromadorea</taxon>
        <taxon>Rhabditida</taxon>
        <taxon>Tylenchina</taxon>
        <taxon>Panagrolaimomorpha</taxon>
        <taxon>Panagrolaimoidea</taxon>
        <taxon>Panagrolaimidae</taxon>
        <taxon>Panagrolaimus</taxon>
    </lineage>
</organism>
<feature type="compositionally biased region" description="Polar residues" evidence="1">
    <location>
        <begin position="177"/>
        <end position="188"/>
    </location>
</feature>
<accession>A0A914QZZ6</accession>
<feature type="compositionally biased region" description="Polar residues" evidence="1">
    <location>
        <begin position="92"/>
        <end position="111"/>
    </location>
</feature>
<feature type="compositionally biased region" description="Polar residues" evidence="1">
    <location>
        <begin position="1"/>
        <end position="11"/>
    </location>
</feature>
<dbReference type="Proteomes" id="UP000887578">
    <property type="component" value="Unplaced"/>
</dbReference>
<name>A0A914QZZ6_9BILA</name>
<protein>
    <submittedName>
        <fullName evidence="3">Uncharacterized protein</fullName>
    </submittedName>
</protein>
<evidence type="ECO:0000313" key="3">
    <source>
        <dbReference type="WBParaSite" id="PDA_v2.g9945.t1"/>
    </source>
</evidence>
<keyword evidence="2" id="KW-1185">Reference proteome</keyword>
<reference evidence="3" key="1">
    <citation type="submission" date="2022-11" db="UniProtKB">
        <authorList>
            <consortium name="WormBaseParasite"/>
        </authorList>
    </citation>
    <scope>IDENTIFICATION</scope>
</reference>
<sequence length="188" mass="19497">MRTNGFIRNNNATAPSPPAAPPPAAAPASAPISQPSSPPSSKPPSAASTTASDPSPETRSGTSQSVTSLQQNGGISAHPSTLIIQSRDETAPNGSIDSEQPLSATNLQNQQKIRDSSIASRVLKNAAAKKSTSSSTSIIFENSPSENLTFWVKLKRKAGFSSHRTSPANKVDPSPSQPAHNMMNDTAV</sequence>
<dbReference type="WBParaSite" id="PDA_v2.g9945.t1">
    <property type="protein sequence ID" value="PDA_v2.g9945.t1"/>
    <property type="gene ID" value="PDA_v2.g9945"/>
</dbReference>
<feature type="compositionally biased region" description="Polar residues" evidence="1">
    <location>
        <begin position="57"/>
        <end position="84"/>
    </location>
</feature>